<organism evidence="2 3">
    <name type="scientific">Bondarzewia mesenterica</name>
    <dbReference type="NCBI Taxonomy" id="1095465"/>
    <lineage>
        <taxon>Eukaryota</taxon>
        <taxon>Fungi</taxon>
        <taxon>Dikarya</taxon>
        <taxon>Basidiomycota</taxon>
        <taxon>Agaricomycotina</taxon>
        <taxon>Agaricomycetes</taxon>
        <taxon>Russulales</taxon>
        <taxon>Bondarzewiaceae</taxon>
        <taxon>Bondarzewia</taxon>
    </lineage>
</organism>
<dbReference type="EMBL" id="SGPL01000082">
    <property type="protein sequence ID" value="THH18223.1"/>
    <property type="molecule type" value="Genomic_DNA"/>
</dbReference>
<dbReference type="AlphaFoldDB" id="A0A4V3XFN5"/>
<name>A0A4V3XFN5_9AGAM</name>
<comment type="caution">
    <text evidence="2">The sequence shown here is derived from an EMBL/GenBank/DDBJ whole genome shotgun (WGS) entry which is preliminary data.</text>
</comment>
<dbReference type="Proteomes" id="UP000310158">
    <property type="component" value="Unassembled WGS sequence"/>
</dbReference>
<proteinExistence type="predicted"/>
<protein>
    <submittedName>
        <fullName evidence="2">Uncharacterized protein</fullName>
    </submittedName>
</protein>
<reference evidence="2 3" key="1">
    <citation type="submission" date="2019-02" db="EMBL/GenBank/DDBJ databases">
        <title>Genome sequencing of the rare red list fungi Bondarzewia mesenterica.</title>
        <authorList>
            <person name="Buettner E."/>
            <person name="Kellner H."/>
        </authorList>
    </citation>
    <scope>NUCLEOTIDE SEQUENCE [LARGE SCALE GENOMIC DNA]</scope>
    <source>
        <strain evidence="2 3">DSM 108281</strain>
    </source>
</reference>
<feature type="region of interest" description="Disordered" evidence="1">
    <location>
        <begin position="1"/>
        <end position="22"/>
    </location>
</feature>
<dbReference type="OrthoDB" id="2947858at2759"/>
<evidence type="ECO:0000256" key="1">
    <source>
        <dbReference type="SAM" id="MobiDB-lite"/>
    </source>
</evidence>
<keyword evidence="3" id="KW-1185">Reference proteome</keyword>
<feature type="compositionally biased region" description="Basic and acidic residues" evidence="1">
    <location>
        <begin position="1"/>
        <end position="13"/>
    </location>
</feature>
<evidence type="ECO:0000313" key="3">
    <source>
        <dbReference type="Proteomes" id="UP000310158"/>
    </source>
</evidence>
<evidence type="ECO:0000313" key="2">
    <source>
        <dbReference type="EMBL" id="THH18223.1"/>
    </source>
</evidence>
<gene>
    <name evidence="2" type="ORF">EW146_g2728</name>
</gene>
<sequence>MSSAMERIRKNDSNRSWPTWTTGQEQSEDAIVSAITELFWSSASETINMALLLSLEIAKRSGIKLTALSKDNVTSQPPDSKPFDPSQEEKAFRHIACCLLQTIGLFDCSVLLEHRGDTLGTGIKALDWIFSHPNLRFVTRNTLHLAALGKCARIDPLWSLAIRNGRQNG</sequence>
<accession>A0A4V3XFN5</accession>